<organism evidence="3 4">
    <name type="scientific">Punica granatum</name>
    <name type="common">Pomegranate</name>
    <dbReference type="NCBI Taxonomy" id="22663"/>
    <lineage>
        <taxon>Eukaryota</taxon>
        <taxon>Viridiplantae</taxon>
        <taxon>Streptophyta</taxon>
        <taxon>Embryophyta</taxon>
        <taxon>Tracheophyta</taxon>
        <taxon>Spermatophyta</taxon>
        <taxon>Magnoliopsida</taxon>
        <taxon>eudicotyledons</taxon>
        <taxon>Gunneridae</taxon>
        <taxon>Pentapetalae</taxon>
        <taxon>rosids</taxon>
        <taxon>malvids</taxon>
        <taxon>Myrtales</taxon>
        <taxon>Lythraceae</taxon>
        <taxon>Punica</taxon>
    </lineage>
</organism>
<accession>A0A2I0KYQ2</accession>
<evidence type="ECO:0000313" key="4">
    <source>
        <dbReference type="Proteomes" id="UP000233551"/>
    </source>
</evidence>
<dbReference type="AlphaFoldDB" id="A0A2I0KYQ2"/>
<reference evidence="3 4" key="1">
    <citation type="submission" date="2017-11" db="EMBL/GenBank/DDBJ databases">
        <title>De-novo sequencing of pomegranate (Punica granatum L.) genome.</title>
        <authorList>
            <person name="Akparov Z."/>
            <person name="Amiraslanov A."/>
            <person name="Hajiyeva S."/>
            <person name="Abbasov M."/>
            <person name="Kaur K."/>
            <person name="Hamwieh A."/>
            <person name="Solovyev V."/>
            <person name="Salamov A."/>
            <person name="Braich B."/>
            <person name="Kosarev P."/>
            <person name="Mahmoud A."/>
            <person name="Hajiyev E."/>
            <person name="Babayeva S."/>
            <person name="Izzatullayeva V."/>
            <person name="Mammadov A."/>
            <person name="Mammadov A."/>
            <person name="Sharifova S."/>
            <person name="Ojaghi J."/>
            <person name="Eynullazada K."/>
            <person name="Bayramov B."/>
            <person name="Abdulazimova A."/>
            <person name="Shahmuradov I."/>
        </authorList>
    </citation>
    <scope>NUCLEOTIDE SEQUENCE [LARGE SCALE GENOMIC DNA]</scope>
    <source>
        <strain evidence="4">cv. AG2017</strain>
        <tissue evidence="3">Leaf</tissue>
    </source>
</reference>
<feature type="signal peptide" evidence="2">
    <location>
        <begin position="1"/>
        <end position="22"/>
    </location>
</feature>
<feature type="chain" id="PRO_5014169435" evidence="2">
    <location>
        <begin position="23"/>
        <end position="95"/>
    </location>
</feature>
<keyword evidence="2" id="KW-0732">Signal</keyword>
<name>A0A2I0KYQ2_PUNGR</name>
<dbReference type="Proteomes" id="UP000233551">
    <property type="component" value="Unassembled WGS sequence"/>
</dbReference>
<keyword evidence="4" id="KW-1185">Reference proteome</keyword>
<gene>
    <name evidence="3" type="ORF">CRG98_005973</name>
</gene>
<feature type="region of interest" description="Disordered" evidence="1">
    <location>
        <begin position="75"/>
        <end position="95"/>
    </location>
</feature>
<protein>
    <submittedName>
        <fullName evidence="3">Uncharacterized protein</fullName>
    </submittedName>
</protein>
<sequence length="95" mass="10699">MKFCHGAAILVFWLVLVLHLLSFPLLLHQPEAEGVPISIPGRVPRRMRSSGTTMYMAGSMGREVLKTDWKTLKTSLRRLPPSKSNPTQNKHPLHS</sequence>
<feature type="compositionally biased region" description="Polar residues" evidence="1">
    <location>
        <begin position="82"/>
        <end position="95"/>
    </location>
</feature>
<evidence type="ECO:0000256" key="1">
    <source>
        <dbReference type="SAM" id="MobiDB-lite"/>
    </source>
</evidence>
<proteinExistence type="predicted"/>
<evidence type="ECO:0000313" key="3">
    <source>
        <dbReference type="EMBL" id="PKI73599.1"/>
    </source>
</evidence>
<dbReference type="EMBL" id="PGOL01000269">
    <property type="protein sequence ID" value="PKI73599.1"/>
    <property type="molecule type" value="Genomic_DNA"/>
</dbReference>
<evidence type="ECO:0000256" key="2">
    <source>
        <dbReference type="SAM" id="SignalP"/>
    </source>
</evidence>
<comment type="caution">
    <text evidence="3">The sequence shown here is derived from an EMBL/GenBank/DDBJ whole genome shotgun (WGS) entry which is preliminary data.</text>
</comment>